<dbReference type="Proteomes" id="UP000004277">
    <property type="component" value="Unassembled WGS sequence"/>
</dbReference>
<accession>A0ACD3SQ59</accession>
<name>A0ACD3SQ59_9BURK</name>
<sequence>MWKRGAPGGFNAVLYLQNSSGQAQQCNVSWANANGGFGDGLTVIVQPGETKQIQTGVVAVSESYRCNVYVDPFKKREQERLEAERRKREQEALQRQREEEAKRRNQQIFGSRPQQNQAQGNTQNNAGTYTPSSSYTPGPSYTPAPAYTPPPSTARRTTPSTSNSARNLAMLGAVAQAFGSMSESSAAADAAREERERYETAQRERQAAIKARNIETNMQRAMQEAVTAPDVNPWGVQ</sequence>
<evidence type="ECO:0000313" key="2">
    <source>
        <dbReference type="Proteomes" id="UP000004277"/>
    </source>
</evidence>
<proteinExistence type="predicted"/>
<protein>
    <submittedName>
        <fullName evidence="1">Uncharacterized protein</fullName>
    </submittedName>
</protein>
<organism evidence="1 2">
    <name type="scientific">Imbroritus primus</name>
    <dbReference type="NCBI Taxonomy" id="3058603"/>
    <lineage>
        <taxon>Bacteria</taxon>
        <taxon>Pseudomonadati</taxon>
        <taxon>Pseudomonadota</taxon>
        <taxon>Betaproteobacteria</taxon>
        <taxon>Burkholderiales</taxon>
        <taxon>Burkholderiaceae</taxon>
        <taxon>Imbroritus</taxon>
    </lineage>
</organism>
<keyword evidence="2" id="KW-1185">Reference proteome</keyword>
<dbReference type="EMBL" id="AKCV02000015">
    <property type="protein sequence ID" value="TMS58362.1"/>
    <property type="molecule type" value="Genomic_DNA"/>
</dbReference>
<comment type="caution">
    <text evidence="1">The sequence shown here is derived from an EMBL/GenBank/DDBJ whole genome shotgun (WGS) entry which is preliminary data.</text>
</comment>
<gene>
    <name evidence="1" type="ORF">MW7_006365</name>
</gene>
<reference evidence="1" key="1">
    <citation type="submission" date="2019-05" db="EMBL/GenBank/DDBJ databases">
        <title>Revised genome assembly of Burkholderiaceae (previously Ralstonia) sp. PBA.</title>
        <authorList>
            <person name="Gan H.M."/>
        </authorList>
    </citation>
    <scope>NUCLEOTIDE SEQUENCE</scope>
    <source>
        <strain evidence="1">PBA</strain>
    </source>
</reference>
<evidence type="ECO:0000313" key="1">
    <source>
        <dbReference type="EMBL" id="TMS58362.1"/>
    </source>
</evidence>